<sequence>MVERTHQTLIGMMKSMMKEAGFPTSFWVEALHYAVYLKNRTFSSATDCTPYECMWDRRPDIHHVRKFGALVYAHTKVGPSRHKFADNCRIGFVLGYRDGLLGCKVYFPTEGTVQVAGEITVNEQILYKDRHKDGFDDRALDWAFAEHPDLTSSGRSDYDLSAVGGGKDPNFTSSNGEASVLQRQSGGAVYKKNVPLNRQQDEQNNKEVDASETNKGRGTVNKSVSEEPSYCSEEENVPFHNEELMMDTRSRKHNKNQLVDENEIRGKKKVNEQHLGLVEVVNSEEPEIERRLILINEFGMNQKFEYHVQLAKLRLHHNEQNGGKRKLAAMEEKDVLELVPENDVPDGTKILETMWRF</sequence>
<dbReference type="Proteomes" id="UP000237271">
    <property type="component" value="Unassembled WGS sequence"/>
</dbReference>
<dbReference type="SUPFAM" id="SSF53098">
    <property type="entry name" value="Ribonuclease H-like"/>
    <property type="match status" value="1"/>
</dbReference>
<dbReference type="InterPro" id="IPR039537">
    <property type="entry name" value="Retrotran_Ty1/copia-like"/>
</dbReference>
<evidence type="ECO:0000313" key="4">
    <source>
        <dbReference type="Proteomes" id="UP000237271"/>
    </source>
</evidence>
<dbReference type="InterPro" id="IPR012337">
    <property type="entry name" value="RNaseH-like_sf"/>
</dbReference>
<organism evidence="3 4">
    <name type="scientific">Phytophthora palmivora</name>
    <dbReference type="NCBI Taxonomy" id="4796"/>
    <lineage>
        <taxon>Eukaryota</taxon>
        <taxon>Sar</taxon>
        <taxon>Stramenopiles</taxon>
        <taxon>Oomycota</taxon>
        <taxon>Peronosporomycetes</taxon>
        <taxon>Peronosporales</taxon>
        <taxon>Peronosporaceae</taxon>
        <taxon>Phytophthora</taxon>
    </lineage>
</organism>
<dbReference type="Pfam" id="PF25597">
    <property type="entry name" value="SH3_retrovirus"/>
    <property type="match status" value="1"/>
</dbReference>
<feature type="compositionally biased region" description="Polar residues" evidence="1">
    <location>
        <begin position="170"/>
        <end position="185"/>
    </location>
</feature>
<dbReference type="AlphaFoldDB" id="A0A2P4XXR2"/>
<dbReference type="Gene3D" id="3.30.420.10">
    <property type="entry name" value="Ribonuclease H-like superfamily/Ribonuclease H"/>
    <property type="match status" value="1"/>
</dbReference>
<protein>
    <submittedName>
        <fullName evidence="3">Copiatype Polyprotein</fullName>
    </submittedName>
</protein>
<evidence type="ECO:0000256" key="1">
    <source>
        <dbReference type="SAM" id="MobiDB-lite"/>
    </source>
</evidence>
<dbReference type="OrthoDB" id="125238at2759"/>
<dbReference type="GO" id="GO:0003676">
    <property type="term" value="F:nucleic acid binding"/>
    <property type="evidence" value="ECO:0007669"/>
    <property type="project" value="InterPro"/>
</dbReference>
<feature type="region of interest" description="Disordered" evidence="1">
    <location>
        <begin position="166"/>
        <end position="234"/>
    </location>
</feature>
<dbReference type="InterPro" id="IPR057670">
    <property type="entry name" value="SH3_retrovirus"/>
</dbReference>
<dbReference type="EMBL" id="NCKW01007097">
    <property type="protein sequence ID" value="POM70357.1"/>
    <property type="molecule type" value="Genomic_DNA"/>
</dbReference>
<dbReference type="InterPro" id="IPR036397">
    <property type="entry name" value="RNaseH_sf"/>
</dbReference>
<keyword evidence="4" id="KW-1185">Reference proteome</keyword>
<evidence type="ECO:0000313" key="3">
    <source>
        <dbReference type="EMBL" id="POM70357.1"/>
    </source>
</evidence>
<accession>A0A2P4XXR2</accession>
<dbReference type="PANTHER" id="PTHR42648">
    <property type="entry name" value="TRANSPOSASE, PUTATIVE-RELATED"/>
    <property type="match status" value="1"/>
</dbReference>
<feature type="compositionally biased region" description="Basic and acidic residues" evidence="1">
    <location>
        <begin position="199"/>
        <end position="215"/>
    </location>
</feature>
<comment type="caution">
    <text evidence="3">The sequence shown here is derived from an EMBL/GenBank/DDBJ whole genome shotgun (WGS) entry which is preliminary data.</text>
</comment>
<dbReference type="PANTHER" id="PTHR42648:SF28">
    <property type="entry name" value="TRANSPOSON-ENCODED PROTEIN WITH RIBONUCLEASE H-LIKE AND RETROVIRUS ZINC FINGER-LIKE DOMAINS"/>
    <property type="match status" value="1"/>
</dbReference>
<name>A0A2P4XXR2_9STRA</name>
<evidence type="ECO:0000259" key="2">
    <source>
        <dbReference type="Pfam" id="PF25597"/>
    </source>
</evidence>
<gene>
    <name evidence="3" type="ORF">PHPALM_13216</name>
</gene>
<proteinExistence type="predicted"/>
<reference evidence="3 4" key="1">
    <citation type="journal article" date="2017" name="Genome Biol. Evol.">
        <title>Phytophthora megakarya and P. palmivora, closely related causal agents of cacao black pod rot, underwent increases in genome sizes and gene numbers by different mechanisms.</title>
        <authorList>
            <person name="Ali S.S."/>
            <person name="Shao J."/>
            <person name="Lary D.J."/>
            <person name="Kronmiller B."/>
            <person name="Shen D."/>
            <person name="Strem M.D."/>
            <person name="Amoako-Attah I."/>
            <person name="Akrofi A.Y."/>
            <person name="Begoude B.A."/>
            <person name="Ten Hoopen G.M."/>
            <person name="Coulibaly K."/>
            <person name="Kebe B.I."/>
            <person name="Melnick R.L."/>
            <person name="Guiltinan M.J."/>
            <person name="Tyler B.M."/>
            <person name="Meinhardt L.W."/>
            <person name="Bailey B.A."/>
        </authorList>
    </citation>
    <scope>NUCLEOTIDE SEQUENCE [LARGE SCALE GENOMIC DNA]</scope>
    <source>
        <strain evidence="4">sbr112.9</strain>
    </source>
</reference>
<feature type="domain" description="Retroviral polymerase SH3-like" evidence="2">
    <location>
        <begin position="70"/>
        <end position="131"/>
    </location>
</feature>